<evidence type="ECO:0000313" key="2">
    <source>
        <dbReference type="Proteomes" id="UP000002564"/>
    </source>
</evidence>
<dbReference type="AlphaFoldDB" id="B4RMU3"/>
<reference evidence="1 2" key="1">
    <citation type="journal article" date="2008" name="J. Bacteriol.">
        <title>Complete genome sequence of Neisseria gonorrhoeae NCCP11945.</title>
        <authorList>
            <person name="Chung G.T."/>
            <person name="Yoo J.S."/>
            <person name="Oh H.B."/>
            <person name="Lee Y.S."/>
            <person name="Cha S.H."/>
            <person name="Kim S.J."/>
            <person name="Yoo C.K."/>
        </authorList>
    </citation>
    <scope>NUCLEOTIDE SEQUENCE [LARGE SCALE GENOMIC DNA]</scope>
    <source>
        <strain evidence="1 2">NCCP11945</strain>
    </source>
</reference>
<organism evidence="1 2">
    <name type="scientific">Neisseria gonorrhoeae (strain NCCP11945)</name>
    <dbReference type="NCBI Taxonomy" id="521006"/>
    <lineage>
        <taxon>Bacteria</taxon>
        <taxon>Pseudomonadati</taxon>
        <taxon>Pseudomonadota</taxon>
        <taxon>Betaproteobacteria</taxon>
        <taxon>Neisseriales</taxon>
        <taxon>Neisseriaceae</taxon>
        <taxon>Neisseria</taxon>
    </lineage>
</organism>
<gene>
    <name evidence="1" type="ordered locus">NGK_1453</name>
</gene>
<accession>B4RMU3</accession>
<dbReference type="Proteomes" id="UP000002564">
    <property type="component" value="Chromosome"/>
</dbReference>
<dbReference type="HOGENOM" id="CLU_3219033_0_0_4"/>
<protein>
    <submittedName>
        <fullName evidence="1">Uncharacterized protein</fullName>
    </submittedName>
</protein>
<evidence type="ECO:0000313" key="1">
    <source>
        <dbReference type="EMBL" id="ACF30119.1"/>
    </source>
</evidence>
<name>B4RMU3_NEIG2</name>
<dbReference type="KEGG" id="ngk:NGK_1453"/>
<sequence>MRNRLPVIPDGLFIWVGFDSSCINSLKNQQFDNAGFFARRYRFY</sequence>
<dbReference type="EMBL" id="CP001050">
    <property type="protein sequence ID" value="ACF30119.1"/>
    <property type="molecule type" value="Genomic_DNA"/>
</dbReference>
<proteinExistence type="predicted"/>